<evidence type="ECO:0000256" key="1">
    <source>
        <dbReference type="ARBA" id="ARBA00004651"/>
    </source>
</evidence>
<evidence type="ECO:0000256" key="3">
    <source>
        <dbReference type="ARBA" id="ARBA00022475"/>
    </source>
</evidence>
<dbReference type="AlphaFoldDB" id="A0A2A4EP96"/>
<evidence type="ECO:0000313" key="9">
    <source>
        <dbReference type="Proteomes" id="UP000218022"/>
    </source>
</evidence>
<dbReference type="PRINTS" id="PR00952">
    <property type="entry name" value="TYPE3IMQPROT"/>
</dbReference>
<comment type="subcellular location">
    <subcellularLocation>
        <location evidence="1">Cell membrane</location>
        <topology evidence="1">Multi-pass membrane protein</topology>
    </subcellularLocation>
</comment>
<feature type="transmembrane region" description="Helical" evidence="7">
    <location>
        <begin position="54"/>
        <end position="75"/>
    </location>
</feature>
<feature type="transmembrane region" description="Helical" evidence="7">
    <location>
        <begin position="18"/>
        <end position="42"/>
    </location>
</feature>
<name>A0A2A4EP96_9BURK</name>
<evidence type="ECO:0000256" key="2">
    <source>
        <dbReference type="ARBA" id="ARBA00006156"/>
    </source>
</evidence>
<dbReference type="PANTHER" id="PTHR34040">
    <property type="entry name" value="FLAGELLAR BIOSYNTHETIC PROTEIN FLIQ"/>
    <property type="match status" value="1"/>
</dbReference>
<dbReference type="GO" id="GO:0005886">
    <property type="term" value="C:plasma membrane"/>
    <property type="evidence" value="ECO:0007669"/>
    <property type="project" value="UniProtKB-SubCell"/>
</dbReference>
<keyword evidence="4 7" id="KW-0812">Transmembrane</keyword>
<comment type="caution">
    <text evidence="8">The sequence shown here is derived from an EMBL/GenBank/DDBJ whole genome shotgun (WGS) entry which is preliminary data.</text>
</comment>
<dbReference type="Proteomes" id="UP000218022">
    <property type="component" value="Unassembled WGS sequence"/>
</dbReference>
<proteinExistence type="inferred from homology"/>
<evidence type="ECO:0000256" key="6">
    <source>
        <dbReference type="ARBA" id="ARBA00023136"/>
    </source>
</evidence>
<evidence type="ECO:0000256" key="5">
    <source>
        <dbReference type="ARBA" id="ARBA00022989"/>
    </source>
</evidence>
<protein>
    <submittedName>
        <fullName evidence="8">EscS/YscS/HrcS family type III secretion system export apparatus protein</fullName>
    </submittedName>
</protein>
<evidence type="ECO:0000256" key="7">
    <source>
        <dbReference type="SAM" id="Phobius"/>
    </source>
</evidence>
<organism evidence="8 9">
    <name type="scientific">Paraburkholderia acidicola</name>
    <dbReference type="NCBI Taxonomy" id="1912599"/>
    <lineage>
        <taxon>Bacteria</taxon>
        <taxon>Pseudomonadati</taxon>
        <taxon>Pseudomonadota</taxon>
        <taxon>Betaproteobacteria</taxon>
        <taxon>Burkholderiales</taxon>
        <taxon>Burkholderiaceae</taxon>
        <taxon>Paraburkholderia</taxon>
    </lineage>
</organism>
<accession>A0A2A4EP96</accession>
<comment type="similarity">
    <text evidence="2">Belongs to the FliQ/MopD/SpaQ family.</text>
</comment>
<dbReference type="EMBL" id="MTZV01000006">
    <property type="protein sequence ID" value="PCE22497.1"/>
    <property type="molecule type" value="Genomic_DNA"/>
</dbReference>
<reference evidence="8 9" key="1">
    <citation type="submission" date="2017-01" db="EMBL/GenBank/DDBJ databases">
        <title>Whole-Genome Shotgun Sequencing of Two beta-Proteobacterial Species in Search of the Bulgecin Biosynthetic Cluster.</title>
        <authorList>
            <person name="Horsman M.E."/>
            <person name="Marous D.R."/>
            <person name="Li R."/>
            <person name="Oliver R.A."/>
            <person name="Byun B."/>
            <person name="Emrich S.J."/>
            <person name="Boggess B."/>
            <person name="Townsend C.A."/>
            <person name="Mobashery S."/>
        </authorList>
    </citation>
    <scope>NUCLEOTIDE SEQUENCE [LARGE SCALE GENOMIC DNA]</scope>
    <source>
        <strain evidence="8 9">ATCC 31363</strain>
    </source>
</reference>
<dbReference type="PANTHER" id="PTHR34040:SF7">
    <property type="entry name" value="SURFACE PRESENTATION OF ANTIGENS PROTEIN SPAQ"/>
    <property type="match status" value="1"/>
</dbReference>
<dbReference type="Pfam" id="PF01313">
    <property type="entry name" value="Bac_export_3"/>
    <property type="match status" value="1"/>
</dbReference>
<sequence length="97" mass="10226">MGETYVADAAILDITREALLLVLMLSLPVVAVATIAAVTVAIVQAVTQVQDSSIGLSVRMIVVMVTVIVLSGWGARQLMVFGRQALERVFGIAPGLF</sequence>
<keyword evidence="5 7" id="KW-1133">Transmembrane helix</keyword>
<evidence type="ECO:0000313" key="8">
    <source>
        <dbReference type="EMBL" id="PCE22497.1"/>
    </source>
</evidence>
<evidence type="ECO:0000256" key="4">
    <source>
        <dbReference type="ARBA" id="ARBA00022692"/>
    </source>
</evidence>
<keyword evidence="6 7" id="KW-0472">Membrane</keyword>
<dbReference type="GO" id="GO:0009306">
    <property type="term" value="P:protein secretion"/>
    <property type="evidence" value="ECO:0007669"/>
    <property type="project" value="InterPro"/>
</dbReference>
<keyword evidence="3" id="KW-1003">Cell membrane</keyword>
<gene>
    <name evidence="8" type="ORF">BWP39_22730</name>
</gene>
<dbReference type="InterPro" id="IPR002191">
    <property type="entry name" value="Bac_export_3"/>
</dbReference>